<dbReference type="EMBL" id="LATL02000069">
    <property type="protein sequence ID" value="KKD35037.1"/>
    <property type="molecule type" value="Genomic_DNA"/>
</dbReference>
<dbReference type="GO" id="GO:0033743">
    <property type="term" value="F:peptide-methionine (R)-S-oxide reductase activity"/>
    <property type="evidence" value="ECO:0007669"/>
    <property type="project" value="UniProtKB-UniRule"/>
</dbReference>
<evidence type="ECO:0000256" key="4">
    <source>
        <dbReference type="ARBA" id="ARBA00023002"/>
    </source>
</evidence>
<feature type="domain" description="MsrB" evidence="7">
    <location>
        <begin position="9"/>
        <end position="131"/>
    </location>
</feature>
<dbReference type="Gene3D" id="2.170.150.20">
    <property type="entry name" value="Peptide methionine sulfoxide reductase"/>
    <property type="match status" value="1"/>
</dbReference>
<comment type="similarity">
    <text evidence="1 6">Belongs to the MsrB Met sulfoxide reductase family.</text>
</comment>
<keyword evidence="2 6" id="KW-0479">Metal-binding</keyword>
<dbReference type="GO" id="GO:0006979">
    <property type="term" value="P:response to oxidative stress"/>
    <property type="evidence" value="ECO:0007669"/>
    <property type="project" value="InterPro"/>
</dbReference>
<evidence type="ECO:0000313" key="8">
    <source>
        <dbReference type="EMBL" id="KKD35037.1"/>
    </source>
</evidence>
<accession>A0A0F5Y8V4</accession>
<dbReference type="PANTHER" id="PTHR10173:SF52">
    <property type="entry name" value="METHIONINE-R-SULFOXIDE REDUCTASE B1"/>
    <property type="match status" value="1"/>
</dbReference>
<gene>
    <name evidence="6" type="primary">msrB</name>
    <name evidence="8" type="ORF">WN50_27550</name>
</gene>
<dbReference type="PATRIC" id="fig|1637645.4.peg.1362"/>
<dbReference type="AlphaFoldDB" id="A0A0F5Y8V4"/>
<name>A0A0F5Y8V4_9CYAN</name>
<dbReference type="NCBIfam" id="TIGR00357">
    <property type="entry name" value="peptide-methionine (R)-S-oxide reductase MsrB"/>
    <property type="match status" value="1"/>
</dbReference>
<dbReference type="RefSeq" id="WP_046281812.1">
    <property type="nucleotide sequence ID" value="NZ_LATL02000069.1"/>
</dbReference>
<evidence type="ECO:0000256" key="2">
    <source>
        <dbReference type="ARBA" id="ARBA00022723"/>
    </source>
</evidence>
<evidence type="ECO:0000256" key="5">
    <source>
        <dbReference type="ARBA" id="ARBA00048488"/>
    </source>
</evidence>
<proteinExistence type="inferred from homology"/>
<dbReference type="InterPro" id="IPR011057">
    <property type="entry name" value="Mss4-like_sf"/>
</dbReference>
<protein>
    <recommendedName>
        <fullName evidence="6">Peptide methionine sulfoxide reductase MsrB</fullName>
        <ecNumber evidence="6">1.8.4.12</ecNumber>
    </recommendedName>
    <alternativeName>
        <fullName evidence="6">Peptide-methionine (R)-S-oxide reductase</fullName>
    </alternativeName>
</protein>
<dbReference type="InterPro" id="IPR028427">
    <property type="entry name" value="Met_Sox_Rdtase_MsrB"/>
</dbReference>
<sequence length="133" mass="14991">MVEKVQKSEQEWKQQLTPEQFQVTRKHGTERAFTGKYHDNKQPGIYKCVCCGTELFTSDAKYDSGTGWPSFWKPVTEANVTCKDDNSLFMRRTEVLCASCDAHLGHVFNDGPAPTGQRYCMNSAALDFVPAES</sequence>
<dbReference type="HAMAP" id="MF_01400">
    <property type="entry name" value="MsrB"/>
    <property type="match status" value="1"/>
</dbReference>
<evidence type="ECO:0000256" key="6">
    <source>
        <dbReference type="HAMAP-Rule" id="MF_01400"/>
    </source>
</evidence>
<keyword evidence="3 6" id="KW-0862">Zinc</keyword>
<comment type="catalytic activity">
    <reaction evidence="5 6">
        <text>L-methionyl-[protein] + [thioredoxin]-disulfide + H2O = L-methionyl-(R)-S-oxide-[protein] + [thioredoxin]-dithiol</text>
        <dbReference type="Rhea" id="RHEA:24164"/>
        <dbReference type="Rhea" id="RHEA-COMP:10698"/>
        <dbReference type="Rhea" id="RHEA-COMP:10700"/>
        <dbReference type="Rhea" id="RHEA-COMP:12313"/>
        <dbReference type="Rhea" id="RHEA-COMP:12314"/>
        <dbReference type="ChEBI" id="CHEBI:15377"/>
        <dbReference type="ChEBI" id="CHEBI:16044"/>
        <dbReference type="ChEBI" id="CHEBI:29950"/>
        <dbReference type="ChEBI" id="CHEBI:45764"/>
        <dbReference type="ChEBI" id="CHEBI:50058"/>
        <dbReference type="EC" id="1.8.4.12"/>
    </reaction>
</comment>
<dbReference type="Pfam" id="PF01641">
    <property type="entry name" value="SelR"/>
    <property type="match status" value="1"/>
</dbReference>
<comment type="caution">
    <text evidence="8">The sequence shown here is derived from an EMBL/GenBank/DDBJ whole genome shotgun (WGS) entry which is preliminary data.</text>
</comment>
<evidence type="ECO:0000313" key="9">
    <source>
        <dbReference type="Proteomes" id="UP000033607"/>
    </source>
</evidence>
<feature type="binding site" evidence="6">
    <location>
        <position position="97"/>
    </location>
    <ligand>
        <name>Zn(2+)</name>
        <dbReference type="ChEBI" id="CHEBI:29105"/>
    </ligand>
</feature>
<dbReference type="OrthoDB" id="4174719at2"/>
<feature type="binding site" evidence="6">
    <location>
        <position position="51"/>
    </location>
    <ligand>
        <name>Zn(2+)</name>
        <dbReference type="ChEBI" id="CHEBI:29105"/>
    </ligand>
</feature>
<dbReference type="GO" id="GO:0008270">
    <property type="term" value="F:zinc ion binding"/>
    <property type="evidence" value="ECO:0007669"/>
    <property type="project" value="UniProtKB-UniRule"/>
</dbReference>
<keyword evidence="4 6" id="KW-0560">Oxidoreductase</keyword>
<feature type="binding site" evidence="6">
    <location>
        <position position="48"/>
    </location>
    <ligand>
        <name>Zn(2+)</name>
        <dbReference type="ChEBI" id="CHEBI:29105"/>
    </ligand>
</feature>
<feature type="binding site" evidence="6">
    <location>
        <position position="100"/>
    </location>
    <ligand>
        <name>Zn(2+)</name>
        <dbReference type="ChEBI" id="CHEBI:29105"/>
    </ligand>
</feature>
<comment type="cofactor">
    <cofactor evidence="6">
        <name>Zn(2+)</name>
        <dbReference type="ChEBI" id="CHEBI:29105"/>
    </cofactor>
    <text evidence="6">Binds 1 zinc ion per subunit. The zinc ion is important for the structural integrity of the protein.</text>
</comment>
<evidence type="ECO:0000256" key="3">
    <source>
        <dbReference type="ARBA" id="ARBA00022833"/>
    </source>
</evidence>
<evidence type="ECO:0000259" key="7">
    <source>
        <dbReference type="PROSITE" id="PS51790"/>
    </source>
</evidence>
<dbReference type="SUPFAM" id="SSF51316">
    <property type="entry name" value="Mss4-like"/>
    <property type="match status" value="1"/>
</dbReference>
<dbReference type="GO" id="GO:0030091">
    <property type="term" value="P:protein repair"/>
    <property type="evidence" value="ECO:0007669"/>
    <property type="project" value="InterPro"/>
</dbReference>
<dbReference type="FunFam" id="2.170.150.20:FF:000001">
    <property type="entry name" value="Peptide methionine sulfoxide reductase MsrB"/>
    <property type="match status" value="1"/>
</dbReference>
<dbReference type="InterPro" id="IPR002579">
    <property type="entry name" value="Met_Sox_Rdtase_MsrB_dom"/>
</dbReference>
<evidence type="ECO:0000256" key="1">
    <source>
        <dbReference type="ARBA" id="ARBA00007174"/>
    </source>
</evidence>
<reference evidence="8 9" key="1">
    <citation type="submission" date="2015-06" db="EMBL/GenBank/DDBJ databases">
        <title>Draft genome assembly of filamentous brackish cyanobacterium Limnoraphis robusta strain CS-951.</title>
        <authorList>
            <person name="Willis A."/>
            <person name="Parks M."/>
            <person name="Burford M.A."/>
        </authorList>
    </citation>
    <scope>NUCLEOTIDE SEQUENCE [LARGE SCALE GENOMIC DNA]</scope>
    <source>
        <strain evidence="8 9">CS-951</strain>
    </source>
</reference>
<feature type="active site" description="Nucleophile" evidence="6">
    <location>
        <position position="120"/>
    </location>
</feature>
<dbReference type="EC" id="1.8.4.12" evidence="6"/>
<dbReference type="GO" id="GO:0005737">
    <property type="term" value="C:cytoplasm"/>
    <property type="evidence" value="ECO:0007669"/>
    <property type="project" value="TreeGrafter"/>
</dbReference>
<organism evidence="8 9">
    <name type="scientific">Limnoraphis robusta CS-951</name>
    <dbReference type="NCBI Taxonomy" id="1637645"/>
    <lineage>
        <taxon>Bacteria</taxon>
        <taxon>Bacillati</taxon>
        <taxon>Cyanobacteriota</taxon>
        <taxon>Cyanophyceae</taxon>
        <taxon>Oscillatoriophycideae</taxon>
        <taxon>Oscillatoriales</taxon>
        <taxon>Sirenicapillariaceae</taxon>
        <taxon>Limnoraphis</taxon>
    </lineage>
</organism>
<dbReference type="Proteomes" id="UP000033607">
    <property type="component" value="Unassembled WGS sequence"/>
</dbReference>
<dbReference type="PANTHER" id="PTHR10173">
    <property type="entry name" value="METHIONINE SULFOXIDE REDUCTASE"/>
    <property type="match status" value="1"/>
</dbReference>
<dbReference type="PROSITE" id="PS51790">
    <property type="entry name" value="MSRB"/>
    <property type="match status" value="1"/>
</dbReference>